<keyword evidence="1" id="KW-1133">Transmembrane helix</keyword>
<protein>
    <submittedName>
        <fullName evidence="2">Uncharacterized protein</fullName>
    </submittedName>
</protein>
<sequence>MRFPLVVFIVVIAYCSVLVPPAWSQAPPDIQLTAAAATILYFPFKAAFALGGGIVGGLAYVFSGFCQTAAKRIWIPCIYGTYIITPEHLSRDRPVRFLGAEPEIGWMRASPAPTHS</sequence>
<dbReference type="Proteomes" id="UP000198736">
    <property type="component" value="Unassembled WGS sequence"/>
</dbReference>
<keyword evidence="3" id="KW-1185">Reference proteome</keyword>
<dbReference type="RefSeq" id="WP_090899055.1">
    <property type="nucleotide sequence ID" value="NZ_CZPZ01000023.1"/>
</dbReference>
<proteinExistence type="predicted"/>
<evidence type="ECO:0000256" key="1">
    <source>
        <dbReference type="SAM" id="Phobius"/>
    </source>
</evidence>
<dbReference type="AlphaFoldDB" id="A0A0S4LIA0"/>
<dbReference type="EMBL" id="CZPZ01000023">
    <property type="protein sequence ID" value="CUS37313.1"/>
    <property type="molecule type" value="Genomic_DNA"/>
</dbReference>
<name>A0A0S4LIA0_9BACT</name>
<evidence type="ECO:0000313" key="2">
    <source>
        <dbReference type="EMBL" id="CUS37313.1"/>
    </source>
</evidence>
<reference evidence="3" key="1">
    <citation type="submission" date="2015-10" db="EMBL/GenBank/DDBJ databases">
        <authorList>
            <person name="Luecker S."/>
            <person name="Luecker S."/>
        </authorList>
    </citation>
    <scope>NUCLEOTIDE SEQUENCE [LARGE SCALE GENOMIC DNA]</scope>
</reference>
<evidence type="ECO:0000313" key="3">
    <source>
        <dbReference type="Proteomes" id="UP000198736"/>
    </source>
</evidence>
<organism evidence="2 3">
    <name type="scientific">Candidatus Nitrospira nitrificans</name>
    <dbReference type="NCBI Taxonomy" id="1742973"/>
    <lineage>
        <taxon>Bacteria</taxon>
        <taxon>Pseudomonadati</taxon>
        <taxon>Nitrospirota</taxon>
        <taxon>Nitrospiria</taxon>
        <taxon>Nitrospirales</taxon>
        <taxon>Nitrospiraceae</taxon>
        <taxon>Nitrospira</taxon>
    </lineage>
</organism>
<keyword evidence="1" id="KW-0472">Membrane</keyword>
<keyword evidence="1" id="KW-0812">Transmembrane</keyword>
<feature type="transmembrane region" description="Helical" evidence="1">
    <location>
        <begin position="40"/>
        <end position="62"/>
    </location>
</feature>
<accession>A0A0S4LIA0</accession>
<gene>
    <name evidence="2" type="ORF">COMA2_30202</name>
</gene>
<dbReference type="OrthoDB" id="9814818at2"/>